<evidence type="ECO:0000313" key="3">
    <source>
        <dbReference type="Proteomes" id="UP001474421"/>
    </source>
</evidence>
<dbReference type="AlphaFoldDB" id="A0AAW1AUJ3"/>
<protein>
    <submittedName>
        <fullName evidence="2">Uncharacterized protein</fullName>
    </submittedName>
</protein>
<feature type="compositionally biased region" description="Basic and acidic residues" evidence="1">
    <location>
        <begin position="21"/>
        <end position="48"/>
    </location>
</feature>
<evidence type="ECO:0000313" key="2">
    <source>
        <dbReference type="EMBL" id="KAK9393408.1"/>
    </source>
</evidence>
<comment type="caution">
    <text evidence="2">The sequence shown here is derived from an EMBL/GenBank/DDBJ whole genome shotgun (WGS) entry which is preliminary data.</text>
</comment>
<evidence type="ECO:0000256" key="1">
    <source>
        <dbReference type="SAM" id="MobiDB-lite"/>
    </source>
</evidence>
<dbReference type="Proteomes" id="UP001474421">
    <property type="component" value="Unassembled WGS sequence"/>
</dbReference>
<organism evidence="2 3">
    <name type="scientific">Crotalus adamanteus</name>
    <name type="common">Eastern diamondback rattlesnake</name>
    <dbReference type="NCBI Taxonomy" id="8729"/>
    <lineage>
        <taxon>Eukaryota</taxon>
        <taxon>Metazoa</taxon>
        <taxon>Chordata</taxon>
        <taxon>Craniata</taxon>
        <taxon>Vertebrata</taxon>
        <taxon>Euteleostomi</taxon>
        <taxon>Lepidosauria</taxon>
        <taxon>Squamata</taxon>
        <taxon>Bifurcata</taxon>
        <taxon>Unidentata</taxon>
        <taxon>Episquamata</taxon>
        <taxon>Toxicofera</taxon>
        <taxon>Serpentes</taxon>
        <taxon>Colubroidea</taxon>
        <taxon>Viperidae</taxon>
        <taxon>Crotalinae</taxon>
        <taxon>Crotalus</taxon>
    </lineage>
</organism>
<sequence length="48" mass="5053">MPSANTRILLQPMGILGTENGGRKGGTEKGRRKGGKEGGRKEGKEGKE</sequence>
<proteinExistence type="predicted"/>
<feature type="region of interest" description="Disordered" evidence="1">
    <location>
        <begin position="1"/>
        <end position="48"/>
    </location>
</feature>
<dbReference type="EMBL" id="JAOTOJ010000013">
    <property type="protein sequence ID" value="KAK9393408.1"/>
    <property type="molecule type" value="Genomic_DNA"/>
</dbReference>
<gene>
    <name evidence="2" type="ORF">NXF25_015860</name>
</gene>
<name>A0AAW1AUJ3_CROAD</name>
<keyword evidence="3" id="KW-1185">Reference proteome</keyword>
<accession>A0AAW1AUJ3</accession>
<reference evidence="2 3" key="1">
    <citation type="journal article" date="2024" name="Proc. Natl. Acad. Sci. U.S.A.">
        <title>The genetic regulatory architecture and epigenomic basis for age-related changes in rattlesnake venom.</title>
        <authorList>
            <person name="Hogan M.P."/>
            <person name="Holding M.L."/>
            <person name="Nystrom G.S."/>
            <person name="Colston T.J."/>
            <person name="Bartlett D.A."/>
            <person name="Mason A.J."/>
            <person name="Ellsworth S.A."/>
            <person name="Rautsaw R.M."/>
            <person name="Lawrence K.C."/>
            <person name="Strickland J.L."/>
            <person name="He B."/>
            <person name="Fraser P."/>
            <person name="Margres M.J."/>
            <person name="Gilbert D.M."/>
            <person name="Gibbs H.L."/>
            <person name="Parkinson C.L."/>
            <person name="Rokyta D.R."/>
        </authorList>
    </citation>
    <scope>NUCLEOTIDE SEQUENCE [LARGE SCALE GENOMIC DNA]</scope>
    <source>
        <strain evidence="2">DRR0105</strain>
    </source>
</reference>